<keyword evidence="2" id="KW-0210">Decarboxylase</keyword>
<name>A0ABP8TLX2_9ACTN</name>
<dbReference type="InterPro" id="IPR044516">
    <property type="entry name" value="UXS-like"/>
</dbReference>
<dbReference type="SUPFAM" id="SSF51735">
    <property type="entry name" value="NAD(P)-binding Rossmann-fold domains"/>
    <property type="match status" value="1"/>
</dbReference>
<dbReference type="EMBL" id="BAABHJ010000008">
    <property type="protein sequence ID" value="GAA4608933.1"/>
    <property type="molecule type" value="Genomic_DNA"/>
</dbReference>
<evidence type="ECO:0000256" key="2">
    <source>
        <dbReference type="ARBA" id="ARBA00022793"/>
    </source>
</evidence>
<sequence length="320" mass="34977">MNELSRVVVIGGSGFIGSHLCELLLDRQCRVHCVDNFATSTARNVAHLAERPGFALVEHDINEPLDLPGRVELVIHLASLPSPVDYLARPVETLRVGSLGTLNALDFARAKGARCVYASSSEVYGDPSIHPQVESYHGNVNPMGPRSCYDEAKRFGEAACEAYRNVYGVDTVVLRIFNTYGPRMRAQDGRLVPTFIQQALAGRPITVHGDGRQTRSLCHVDDTARALIKAAFAGHFGPLNIGNPEELTVVAIAELIRELCASQSPIQHVSARDEDPARRRPDIGLARRALDWEPRVSLRTGLAETIAWFANRSSLATVNP</sequence>
<keyword evidence="7" id="KW-1185">Reference proteome</keyword>
<comment type="cofactor">
    <cofactor evidence="1">
        <name>NAD(+)</name>
        <dbReference type="ChEBI" id="CHEBI:57540"/>
    </cofactor>
</comment>
<reference evidence="7" key="1">
    <citation type="journal article" date="2019" name="Int. J. Syst. Evol. Microbiol.">
        <title>The Global Catalogue of Microorganisms (GCM) 10K type strain sequencing project: providing services to taxonomists for standard genome sequencing and annotation.</title>
        <authorList>
            <consortium name="The Broad Institute Genomics Platform"/>
            <consortium name="The Broad Institute Genome Sequencing Center for Infectious Disease"/>
            <person name="Wu L."/>
            <person name="Ma J."/>
        </authorList>
    </citation>
    <scope>NUCLEOTIDE SEQUENCE [LARGE SCALE GENOMIC DNA]</scope>
    <source>
        <strain evidence="7">JCM 17938</strain>
    </source>
</reference>
<protein>
    <submittedName>
        <fullName evidence="6">SDR family oxidoreductase</fullName>
    </submittedName>
</protein>
<evidence type="ECO:0000313" key="7">
    <source>
        <dbReference type="Proteomes" id="UP001500212"/>
    </source>
</evidence>
<evidence type="ECO:0000256" key="1">
    <source>
        <dbReference type="ARBA" id="ARBA00001911"/>
    </source>
</evidence>
<dbReference type="PANTHER" id="PTHR43078:SF6">
    <property type="entry name" value="UDP-GLUCURONIC ACID DECARBOXYLASE 1"/>
    <property type="match status" value="1"/>
</dbReference>
<dbReference type="InterPro" id="IPR036291">
    <property type="entry name" value="NAD(P)-bd_dom_sf"/>
</dbReference>
<dbReference type="Pfam" id="PF01370">
    <property type="entry name" value="Epimerase"/>
    <property type="match status" value="1"/>
</dbReference>
<keyword evidence="3" id="KW-0520">NAD</keyword>
<gene>
    <name evidence="6" type="ORF">GCM10023195_35520</name>
</gene>
<dbReference type="InterPro" id="IPR001509">
    <property type="entry name" value="Epimerase_deHydtase"/>
</dbReference>
<evidence type="ECO:0000313" key="6">
    <source>
        <dbReference type="EMBL" id="GAA4608933.1"/>
    </source>
</evidence>
<organism evidence="6 7">
    <name type="scientific">Actinoallomurus liliacearum</name>
    <dbReference type="NCBI Taxonomy" id="1080073"/>
    <lineage>
        <taxon>Bacteria</taxon>
        <taxon>Bacillati</taxon>
        <taxon>Actinomycetota</taxon>
        <taxon>Actinomycetes</taxon>
        <taxon>Streptosporangiales</taxon>
        <taxon>Thermomonosporaceae</taxon>
        <taxon>Actinoallomurus</taxon>
    </lineage>
</organism>
<evidence type="ECO:0000259" key="5">
    <source>
        <dbReference type="Pfam" id="PF01370"/>
    </source>
</evidence>
<evidence type="ECO:0000256" key="4">
    <source>
        <dbReference type="ARBA" id="ARBA00023239"/>
    </source>
</evidence>
<feature type="domain" description="NAD-dependent epimerase/dehydratase" evidence="5">
    <location>
        <begin position="7"/>
        <end position="242"/>
    </location>
</feature>
<keyword evidence="4" id="KW-0456">Lyase</keyword>
<dbReference type="Proteomes" id="UP001500212">
    <property type="component" value="Unassembled WGS sequence"/>
</dbReference>
<comment type="caution">
    <text evidence="6">The sequence shown here is derived from an EMBL/GenBank/DDBJ whole genome shotgun (WGS) entry which is preliminary data.</text>
</comment>
<dbReference type="Gene3D" id="3.40.50.720">
    <property type="entry name" value="NAD(P)-binding Rossmann-like Domain"/>
    <property type="match status" value="1"/>
</dbReference>
<dbReference type="PANTHER" id="PTHR43078">
    <property type="entry name" value="UDP-GLUCURONIC ACID DECARBOXYLASE-RELATED"/>
    <property type="match status" value="1"/>
</dbReference>
<proteinExistence type="predicted"/>
<evidence type="ECO:0000256" key="3">
    <source>
        <dbReference type="ARBA" id="ARBA00023027"/>
    </source>
</evidence>
<accession>A0ABP8TLX2</accession>
<dbReference type="RefSeq" id="WP_345354853.1">
    <property type="nucleotide sequence ID" value="NZ_BAABHJ010000008.1"/>
</dbReference>